<name>A0A4T0X2G5_9ASCO</name>
<dbReference type="GO" id="GO:0016020">
    <property type="term" value="C:membrane"/>
    <property type="evidence" value="ECO:0007669"/>
    <property type="project" value="UniProtKB-SubCell"/>
</dbReference>
<protein>
    <recommendedName>
        <fullName evidence="6">Calcineurin-like phosphoesterase domain-containing protein</fullName>
    </recommendedName>
</protein>
<dbReference type="EMBL" id="SELW01000327">
    <property type="protein sequence ID" value="TID29204.1"/>
    <property type="molecule type" value="Genomic_DNA"/>
</dbReference>
<dbReference type="PANTHER" id="PTHR13315">
    <property type="entry name" value="METALLO PHOSPHOESTERASE RELATED"/>
    <property type="match status" value="1"/>
</dbReference>
<feature type="non-terminal residue" evidence="7">
    <location>
        <position position="324"/>
    </location>
</feature>
<evidence type="ECO:0000256" key="4">
    <source>
        <dbReference type="ARBA" id="ARBA00023136"/>
    </source>
</evidence>
<comment type="subcellular location">
    <subcellularLocation>
        <location evidence="1">Membrane</location>
        <topology evidence="1">Multi-pass membrane protein</topology>
    </subcellularLocation>
</comment>
<dbReference type="InterPro" id="IPR004843">
    <property type="entry name" value="Calcineurin-like_PHP"/>
</dbReference>
<keyword evidence="3 5" id="KW-1133">Transmembrane helix</keyword>
<feature type="domain" description="Calcineurin-like phosphoesterase" evidence="6">
    <location>
        <begin position="56"/>
        <end position="287"/>
    </location>
</feature>
<dbReference type="InterPro" id="IPR029052">
    <property type="entry name" value="Metallo-depent_PP-like"/>
</dbReference>
<sequence length="324" mass="37046">MFKIRNSYVNVLGISMIAWFLMFSFFQCIDPLITVSRCGYPHQPTSNLGFPVDIDKVLIIADPQLIDSHTYPSYPKIALSLARLTVHNYLYKSYKALITILKPHTIIFVGDLLDNGRESSDEHYENEFNLFKRIFIDSVKNKDIEILTNVPGNHDIGWANGVTKSSLDRFNTHFGESNQILQRANHDLILFDDLSFANTEDVDVFGPSHSFLKKMRNTDLKNTRILFSHVPMWRDVDTQTCGPRREVPKFPISKGYQYQTVIDPDGTQNILQSIQPDIIFSGDDHDYCEVLLEYQNLEGEVKAAININVKSLSMAMNIKKPAVH</sequence>
<keyword evidence="4 5" id="KW-0472">Membrane</keyword>
<evidence type="ECO:0000313" key="7">
    <source>
        <dbReference type="EMBL" id="TID29204.1"/>
    </source>
</evidence>
<dbReference type="Gene3D" id="3.60.21.10">
    <property type="match status" value="1"/>
</dbReference>
<reference evidence="7 8" key="1">
    <citation type="journal article" date="2019" name="Front. Genet.">
        <title>Whole-Genome Sequencing of the Opportunistic Yeast Pathogen Candida inconspicua Uncovers Its Hybrid Origin.</title>
        <authorList>
            <person name="Mixao V."/>
            <person name="Hansen A.P."/>
            <person name="Saus E."/>
            <person name="Boekhout T."/>
            <person name="Lass-Florl C."/>
            <person name="Gabaldon T."/>
        </authorList>
    </citation>
    <scope>NUCLEOTIDE SEQUENCE [LARGE SCALE GENOMIC DNA]</scope>
    <source>
        <strain evidence="7 8">CBS 180</strain>
    </source>
</reference>
<evidence type="ECO:0000259" key="6">
    <source>
        <dbReference type="Pfam" id="PF00149"/>
    </source>
</evidence>
<dbReference type="AlphaFoldDB" id="A0A4T0X2G5"/>
<dbReference type="Pfam" id="PF00149">
    <property type="entry name" value="Metallophos"/>
    <property type="match status" value="1"/>
</dbReference>
<dbReference type="GO" id="GO:0006506">
    <property type="term" value="P:GPI anchor biosynthetic process"/>
    <property type="evidence" value="ECO:0007669"/>
    <property type="project" value="InterPro"/>
</dbReference>
<evidence type="ECO:0000256" key="5">
    <source>
        <dbReference type="SAM" id="Phobius"/>
    </source>
</evidence>
<accession>A0A4T0X2G5</accession>
<dbReference type="Proteomes" id="UP000307173">
    <property type="component" value="Unassembled WGS sequence"/>
</dbReference>
<evidence type="ECO:0000313" key="8">
    <source>
        <dbReference type="Proteomes" id="UP000307173"/>
    </source>
</evidence>
<dbReference type="GO" id="GO:0016787">
    <property type="term" value="F:hydrolase activity"/>
    <property type="evidence" value="ECO:0007669"/>
    <property type="project" value="InterPro"/>
</dbReference>
<evidence type="ECO:0000256" key="1">
    <source>
        <dbReference type="ARBA" id="ARBA00004141"/>
    </source>
</evidence>
<evidence type="ECO:0000256" key="3">
    <source>
        <dbReference type="ARBA" id="ARBA00022989"/>
    </source>
</evidence>
<organism evidence="7 8">
    <name type="scientific">Pichia inconspicua</name>
    <dbReference type="NCBI Taxonomy" id="52247"/>
    <lineage>
        <taxon>Eukaryota</taxon>
        <taxon>Fungi</taxon>
        <taxon>Dikarya</taxon>
        <taxon>Ascomycota</taxon>
        <taxon>Saccharomycotina</taxon>
        <taxon>Pichiomycetes</taxon>
        <taxon>Pichiales</taxon>
        <taxon>Pichiaceae</taxon>
        <taxon>Pichia</taxon>
    </lineage>
</organism>
<evidence type="ECO:0000256" key="2">
    <source>
        <dbReference type="ARBA" id="ARBA00022692"/>
    </source>
</evidence>
<keyword evidence="2 5" id="KW-0812">Transmembrane</keyword>
<feature type="transmembrane region" description="Helical" evidence="5">
    <location>
        <begin position="7"/>
        <end position="26"/>
    </location>
</feature>
<dbReference type="GO" id="GO:0005783">
    <property type="term" value="C:endoplasmic reticulum"/>
    <property type="evidence" value="ECO:0007669"/>
    <property type="project" value="TreeGrafter"/>
</dbReference>
<dbReference type="PANTHER" id="PTHR13315:SF4">
    <property type="entry name" value="METALLOPHOSPHOESTERASE, ISOFORM E"/>
    <property type="match status" value="1"/>
</dbReference>
<dbReference type="InterPro" id="IPR033308">
    <property type="entry name" value="PGAP5/Cdc1/Ted1"/>
</dbReference>
<comment type="caution">
    <text evidence="7">The sequence shown here is derived from an EMBL/GenBank/DDBJ whole genome shotgun (WGS) entry which is preliminary data.</text>
</comment>
<dbReference type="SUPFAM" id="SSF56300">
    <property type="entry name" value="Metallo-dependent phosphatases"/>
    <property type="match status" value="1"/>
</dbReference>
<dbReference type="OrthoDB" id="5977743at2759"/>
<gene>
    <name evidence="7" type="ORF">CANINC_002089</name>
</gene>
<keyword evidence="8" id="KW-1185">Reference proteome</keyword>
<proteinExistence type="predicted"/>